<evidence type="ECO:0000256" key="3">
    <source>
        <dbReference type="ARBA" id="ARBA00022448"/>
    </source>
</evidence>
<dbReference type="InterPro" id="IPR003423">
    <property type="entry name" value="OMP_efflux"/>
</dbReference>
<comment type="caution">
    <text evidence="10">The sequence shown here is derived from an EMBL/GenBank/DDBJ whole genome shotgun (WGS) entry which is preliminary data.</text>
</comment>
<sequence length="470" mass="52228">MKKFLLIFFTATAVSLPVFSDKPQNNGEPLILTIEKAVELGLENNFNLKVQANKAAGAERNNNDAWNVLLPDVSLSATLSRSNSSTSGSGTYYLGANDAYGLSASSDDGIYDYMLFQSYDYEISPWTAVGNFSAQLALSPAMINGVKALELNYQNAILDMESAKLSTETSIKTNFYNLLLFQEQIEVLKKNIETTEARLESMEEMYNYGYVTELDVLNTKAGLSSLGPTLLQIENGYEQLKMVFLMDLGLDFNQEVTLEGAVEVSPELLDGNYLVNTYMADRIDIQQLTVTEEMLANAKSATANGRLPTLVLSWSYSPYQVDPFDSEYWGEEDYFDDSGSFSVTLSLPVEDWLPHSGTSNDIADAQNEISNMAHQKELALLAAEMEIRALVMTLNTSIESMKVRTESIEINQKSYDMSLEAYNSGQLSLLDLETAENELLQAELDLVSEKYNYISSLLNLEEAINQNLSN</sequence>
<comment type="similarity">
    <text evidence="2">Belongs to the outer membrane factor (OMF) (TC 1.B.17) family.</text>
</comment>
<dbReference type="GO" id="GO:0009279">
    <property type="term" value="C:cell outer membrane"/>
    <property type="evidence" value="ECO:0007669"/>
    <property type="project" value="UniProtKB-SubCell"/>
</dbReference>
<dbReference type="SUPFAM" id="SSF56954">
    <property type="entry name" value="Outer membrane efflux proteins (OEP)"/>
    <property type="match status" value="1"/>
</dbReference>
<dbReference type="AlphaFoldDB" id="A0AAJ1IAL6"/>
<comment type="subcellular location">
    <subcellularLocation>
        <location evidence="1">Cell outer membrane</location>
    </subcellularLocation>
</comment>
<dbReference type="InterPro" id="IPR051906">
    <property type="entry name" value="TolC-like"/>
</dbReference>
<gene>
    <name evidence="10" type="ORF">PQJ61_03020</name>
</gene>
<dbReference type="PANTHER" id="PTHR30026:SF20">
    <property type="entry name" value="OUTER MEMBRANE PROTEIN TOLC"/>
    <property type="match status" value="1"/>
</dbReference>
<feature type="chain" id="PRO_5042582907" evidence="9">
    <location>
        <begin position="21"/>
        <end position="470"/>
    </location>
</feature>
<dbReference type="GO" id="GO:0015288">
    <property type="term" value="F:porin activity"/>
    <property type="evidence" value="ECO:0007669"/>
    <property type="project" value="TreeGrafter"/>
</dbReference>
<evidence type="ECO:0000256" key="5">
    <source>
        <dbReference type="ARBA" id="ARBA00022692"/>
    </source>
</evidence>
<keyword evidence="8" id="KW-0175">Coiled coil</keyword>
<organism evidence="10 11">
    <name type="scientific">Candidatus Thalassospirochaeta sargassi</name>
    <dbReference type="NCBI Taxonomy" id="3119039"/>
    <lineage>
        <taxon>Bacteria</taxon>
        <taxon>Pseudomonadati</taxon>
        <taxon>Spirochaetota</taxon>
        <taxon>Spirochaetia</taxon>
        <taxon>Spirochaetales</taxon>
        <taxon>Spirochaetaceae</taxon>
        <taxon>Candidatus Thalassospirochaeta</taxon>
    </lineage>
</organism>
<feature type="signal peptide" evidence="9">
    <location>
        <begin position="1"/>
        <end position="20"/>
    </location>
</feature>
<keyword evidence="9" id="KW-0732">Signal</keyword>
<protein>
    <submittedName>
        <fullName evidence="10">TolC family protein</fullName>
    </submittedName>
</protein>
<reference evidence="10 11" key="1">
    <citation type="submission" date="2022-12" db="EMBL/GenBank/DDBJ databases">
        <title>Metagenome assembled genome from gulf of manar.</title>
        <authorList>
            <person name="Kohli P."/>
            <person name="Pk S."/>
            <person name="Venkata Ramana C."/>
            <person name="Sasikala C."/>
        </authorList>
    </citation>
    <scope>NUCLEOTIDE SEQUENCE [LARGE SCALE GENOMIC DNA]</scope>
    <source>
        <strain evidence="10">JB008</strain>
    </source>
</reference>
<evidence type="ECO:0000256" key="1">
    <source>
        <dbReference type="ARBA" id="ARBA00004442"/>
    </source>
</evidence>
<evidence type="ECO:0000256" key="8">
    <source>
        <dbReference type="SAM" id="Coils"/>
    </source>
</evidence>
<keyword evidence="3" id="KW-0813">Transport</keyword>
<name>A0AAJ1IAL6_9SPIO</name>
<feature type="coiled-coil region" evidence="8">
    <location>
        <begin position="178"/>
        <end position="205"/>
    </location>
</feature>
<dbReference type="Pfam" id="PF02321">
    <property type="entry name" value="OEP"/>
    <property type="match status" value="2"/>
</dbReference>
<proteinExistence type="inferred from homology"/>
<dbReference type="Gene3D" id="1.20.1600.10">
    <property type="entry name" value="Outer membrane efflux proteins (OEP)"/>
    <property type="match status" value="1"/>
</dbReference>
<evidence type="ECO:0000256" key="6">
    <source>
        <dbReference type="ARBA" id="ARBA00023136"/>
    </source>
</evidence>
<keyword evidence="7" id="KW-0998">Cell outer membrane</keyword>
<dbReference type="EMBL" id="JAQQAL010000009">
    <property type="protein sequence ID" value="MDC7225719.1"/>
    <property type="molecule type" value="Genomic_DNA"/>
</dbReference>
<evidence type="ECO:0000256" key="7">
    <source>
        <dbReference type="ARBA" id="ARBA00023237"/>
    </source>
</evidence>
<keyword evidence="4" id="KW-1134">Transmembrane beta strand</keyword>
<dbReference type="Proteomes" id="UP001221217">
    <property type="component" value="Unassembled WGS sequence"/>
</dbReference>
<dbReference type="GO" id="GO:0015562">
    <property type="term" value="F:efflux transmembrane transporter activity"/>
    <property type="evidence" value="ECO:0007669"/>
    <property type="project" value="InterPro"/>
</dbReference>
<evidence type="ECO:0000256" key="4">
    <source>
        <dbReference type="ARBA" id="ARBA00022452"/>
    </source>
</evidence>
<accession>A0AAJ1IAL6</accession>
<keyword evidence="6" id="KW-0472">Membrane</keyword>
<dbReference type="PANTHER" id="PTHR30026">
    <property type="entry name" value="OUTER MEMBRANE PROTEIN TOLC"/>
    <property type="match status" value="1"/>
</dbReference>
<evidence type="ECO:0000313" key="10">
    <source>
        <dbReference type="EMBL" id="MDC7225719.1"/>
    </source>
</evidence>
<evidence type="ECO:0000256" key="9">
    <source>
        <dbReference type="SAM" id="SignalP"/>
    </source>
</evidence>
<keyword evidence="5" id="KW-0812">Transmembrane</keyword>
<evidence type="ECO:0000256" key="2">
    <source>
        <dbReference type="ARBA" id="ARBA00007613"/>
    </source>
</evidence>
<evidence type="ECO:0000313" key="11">
    <source>
        <dbReference type="Proteomes" id="UP001221217"/>
    </source>
</evidence>
<dbReference type="GO" id="GO:1990281">
    <property type="term" value="C:efflux pump complex"/>
    <property type="evidence" value="ECO:0007669"/>
    <property type="project" value="TreeGrafter"/>
</dbReference>